<dbReference type="EMBL" id="BNAV01000001">
    <property type="protein sequence ID" value="GHF32603.1"/>
    <property type="molecule type" value="Genomic_DNA"/>
</dbReference>
<proteinExistence type="predicted"/>
<feature type="region of interest" description="Disordered" evidence="1">
    <location>
        <begin position="1"/>
        <end position="52"/>
    </location>
</feature>
<accession>A0A8H9IMN9</accession>
<dbReference type="Proteomes" id="UP000658656">
    <property type="component" value="Unassembled WGS sequence"/>
</dbReference>
<sequence>MTSDLVSPRKRDEKPAQLSPEQAAAAAMVAEAQDGSPLDGERDGGEPRTAGP</sequence>
<name>A0A8H9IMN9_9PSEU</name>
<dbReference type="AlphaFoldDB" id="A0A8H9IMN9"/>
<feature type="compositionally biased region" description="Low complexity" evidence="1">
    <location>
        <begin position="23"/>
        <end position="32"/>
    </location>
</feature>
<evidence type="ECO:0000313" key="3">
    <source>
        <dbReference type="Proteomes" id="UP000658656"/>
    </source>
</evidence>
<evidence type="ECO:0000256" key="1">
    <source>
        <dbReference type="SAM" id="MobiDB-lite"/>
    </source>
</evidence>
<comment type="caution">
    <text evidence="2">The sequence shown here is derived from an EMBL/GenBank/DDBJ whole genome shotgun (WGS) entry which is preliminary data.</text>
</comment>
<gene>
    <name evidence="2" type="ORF">GCM10017566_01480</name>
</gene>
<organism evidence="2 3">
    <name type="scientific">Amycolatopsis bartoniae</name>
    <dbReference type="NCBI Taxonomy" id="941986"/>
    <lineage>
        <taxon>Bacteria</taxon>
        <taxon>Bacillati</taxon>
        <taxon>Actinomycetota</taxon>
        <taxon>Actinomycetes</taxon>
        <taxon>Pseudonocardiales</taxon>
        <taxon>Pseudonocardiaceae</taxon>
        <taxon>Amycolatopsis</taxon>
    </lineage>
</organism>
<reference evidence="2" key="1">
    <citation type="journal article" date="2014" name="Int. J. Syst. Evol. Microbiol.">
        <title>Complete genome sequence of Corynebacterium casei LMG S-19264T (=DSM 44701T), isolated from a smear-ripened cheese.</title>
        <authorList>
            <consortium name="US DOE Joint Genome Institute (JGI-PGF)"/>
            <person name="Walter F."/>
            <person name="Albersmeier A."/>
            <person name="Kalinowski J."/>
            <person name="Ruckert C."/>
        </authorList>
    </citation>
    <scope>NUCLEOTIDE SEQUENCE</scope>
    <source>
        <strain evidence="2">CGMCC 4.7679</strain>
    </source>
</reference>
<keyword evidence="3" id="KW-1185">Reference proteome</keyword>
<dbReference type="RefSeq" id="WP_183176834.1">
    <property type="nucleotide sequence ID" value="NZ_BNAV01000001.1"/>
</dbReference>
<reference evidence="2" key="2">
    <citation type="submission" date="2020-09" db="EMBL/GenBank/DDBJ databases">
        <authorList>
            <person name="Sun Q."/>
            <person name="Zhou Y."/>
        </authorList>
    </citation>
    <scope>NUCLEOTIDE SEQUENCE</scope>
    <source>
        <strain evidence="2">CGMCC 4.7679</strain>
    </source>
</reference>
<protein>
    <submittedName>
        <fullName evidence="2">Uncharacterized protein</fullName>
    </submittedName>
</protein>
<evidence type="ECO:0000313" key="2">
    <source>
        <dbReference type="EMBL" id="GHF32603.1"/>
    </source>
</evidence>